<sequence length="374" mass="41431">MKPKFETLAIKSTENTFSDVNPVSIPIYLSSTYKRNANGTYNNDFVYSRNDNPNRQVIEKSIAKLENGRYAFAFSSGMSAVSAILQSLKTGDHVILPDDIYFTIKKLFNEVLKPWGLSYSQVDMTDLQALENAIKPNTAMIWVETPSNPQLKLSDIKAVSKLAHKNNALCVVDNTWLTPVFQNPLNFGADIVIHSTTKYFGGHSDVLGGAVVLDDEKIASKIKSIQQLNGAVPAPFDCWLIGRGIQTLHLRVSKQSENAFKLAKYLEKHPKVKQVNYPGLKSHPQHNLAINQQDNGFGAMLSILIDGTKEEAFKISTKLAYFTTATSLGGVESLVEHRQSVEGPDSLTPNNLLRISVGIEHIEDLIADWEQALN</sequence>
<dbReference type="InterPro" id="IPR000277">
    <property type="entry name" value="Cys/Met-Metab_PyrdxlP-dep_enz"/>
</dbReference>
<keyword evidence="3 4" id="KW-0663">Pyridoxal phosphate</keyword>
<evidence type="ECO:0000256" key="5">
    <source>
        <dbReference type="RuleBase" id="RU362118"/>
    </source>
</evidence>
<comment type="caution">
    <text evidence="6">The sequence shown here is derived from an EMBL/GenBank/DDBJ whole genome shotgun (WGS) entry which is preliminary data.</text>
</comment>
<dbReference type="GO" id="GO:0030170">
    <property type="term" value="F:pyridoxal phosphate binding"/>
    <property type="evidence" value="ECO:0007669"/>
    <property type="project" value="InterPro"/>
</dbReference>
<accession>A0A4Y8AVG4</accession>
<dbReference type="InterPro" id="IPR054542">
    <property type="entry name" value="Cys_met_metab_PP"/>
</dbReference>
<dbReference type="SUPFAM" id="SSF53383">
    <property type="entry name" value="PLP-dependent transferases"/>
    <property type="match status" value="1"/>
</dbReference>
<reference evidence="6 7" key="1">
    <citation type="journal article" date="2011" name="J. Microbiol.">
        <title>Gramella jeungdoensis sp. nov., isolated from a solar saltern in Korea.</title>
        <authorList>
            <person name="Joung Y."/>
            <person name="Kim H."/>
            <person name="Jang T."/>
            <person name="Ahn T.S."/>
            <person name="Joh K."/>
        </authorList>
    </citation>
    <scope>NUCLEOTIDE SEQUENCE [LARGE SCALE GENOMIC DNA]</scope>
    <source>
        <strain evidence="6 7">KCTC 23123</strain>
    </source>
</reference>
<evidence type="ECO:0000256" key="2">
    <source>
        <dbReference type="ARBA" id="ARBA00009077"/>
    </source>
</evidence>
<dbReference type="GO" id="GO:0008483">
    <property type="term" value="F:transaminase activity"/>
    <property type="evidence" value="ECO:0007669"/>
    <property type="project" value="UniProtKB-KW"/>
</dbReference>
<proteinExistence type="inferred from homology"/>
<name>A0A4Y8AVG4_9FLAO</name>
<dbReference type="GO" id="GO:0019343">
    <property type="term" value="P:cysteine biosynthetic process via cystathionine"/>
    <property type="evidence" value="ECO:0007669"/>
    <property type="project" value="TreeGrafter"/>
</dbReference>
<dbReference type="EMBL" id="SNQI01000001">
    <property type="protein sequence ID" value="TEW76469.1"/>
    <property type="molecule type" value="Genomic_DNA"/>
</dbReference>
<dbReference type="FunFam" id="3.40.640.10:FF:000009">
    <property type="entry name" value="Cystathionine gamma-synthase homolog"/>
    <property type="match status" value="1"/>
</dbReference>
<dbReference type="InterPro" id="IPR015422">
    <property type="entry name" value="PyrdxlP-dep_Trfase_small"/>
</dbReference>
<dbReference type="OrthoDB" id="9803729at2"/>
<evidence type="ECO:0000256" key="3">
    <source>
        <dbReference type="ARBA" id="ARBA00022898"/>
    </source>
</evidence>
<dbReference type="Gene3D" id="3.90.1150.10">
    <property type="entry name" value="Aspartate Aminotransferase, domain 1"/>
    <property type="match status" value="1"/>
</dbReference>
<dbReference type="AlphaFoldDB" id="A0A4Y8AVG4"/>
<dbReference type="Gene3D" id="3.40.640.10">
    <property type="entry name" value="Type I PLP-dependent aspartate aminotransferase-like (Major domain)"/>
    <property type="match status" value="1"/>
</dbReference>
<protein>
    <submittedName>
        <fullName evidence="6">Aminotransferase class I/II-fold pyridoxal phosphate-dependent enzyme</fullName>
    </submittedName>
</protein>
<evidence type="ECO:0000313" key="7">
    <source>
        <dbReference type="Proteomes" id="UP000298517"/>
    </source>
</evidence>
<dbReference type="GO" id="GO:0004123">
    <property type="term" value="F:cystathionine gamma-lyase activity"/>
    <property type="evidence" value="ECO:0007669"/>
    <property type="project" value="TreeGrafter"/>
</dbReference>
<evidence type="ECO:0000256" key="4">
    <source>
        <dbReference type="PIRSR" id="PIRSR001434-2"/>
    </source>
</evidence>
<dbReference type="InterPro" id="IPR015424">
    <property type="entry name" value="PyrdxlP-dep_Trfase"/>
</dbReference>
<dbReference type="PANTHER" id="PTHR11808">
    <property type="entry name" value="TRANS-SULFURATION ENZYME FAMILY MEMBER"/>
    <property type="match status" value="1"/>
</dbReference>
<dbReference type="GO" id="GO:0005737">
    <property type="term" value="C:cytoplasm"/>
    <property type="evidence" value="ECO:0007669"/>
    <property type="project" value="TreeGrafter"/>
</dbReference>
<keyword evidence="6" id="KW-0032">Aminotransferase</keyword>
<dbReference type="Proteomes" id="UP000298517">
    <property type="component" value="Unassembled WGS sequence"/>
</dbReference>
<dbReference type="RefSeq" id="WP_134246481.1">
    <property type="nucleotide sequence ID" value="NZ_SNQI01000001.1"/>
</dbReference>
<keyword evidence="6" id="KW-0808">Transferase</keyword>
<comment type="cofactor">
    <cofactor evidence="1 5">
        <name>pyridoxal 5'-phosphate</name>
        <dbReference type="ChEBI" id="CHEBI:597326"/>
    </cofactor>
</comment>
<evidence type="ECO:0000256" key="1">
    <source>
        <dbReference type="ARBA" id="ARBA00001933"/>
    </source>
</evidence>
<feature type="modified residue" description="N6-(pyridoxal phosphate)lysine" evidence="4">
    <location>
        <position position="198"/>
    </location>
</feature>
<dbReference type="PANTHER" id="PTHR11808:SF15">
    <property type="entry name" value="CYSTATHIONINE GAMMA-LYASE"/>
    <property type="match status" value="1"/>
</dbReference>
<dbReference type="InterPro" id="IPR015421">
    <property type="entry name" value="PyrdxlP-dep_Trfase_major"/>
</dbReference>
<organism evidence="6 7">
    <name type="scientific">Gramella jeungdoensis</name>
    <dbReference type="NCBI Taxonomy" id="708091"/>
    <lineage>
        <taxon>Bacteria</taxon>
        <taxon>Pseudomonadati</taxon>
        <taxon>Bacteroidota</taxon>
        <taxon>Flavobacteriia</taxon>
        <taxon>Flavobacteriales</taxon>
        <taxon>Flavobacteriaceae</taxon>
        <taxon>Christiangramia</taxon>
    </lineage>
</organism>
<dbReference type="CDD" id="cd00614">
    <property type="entry name" value="CGS_like"/>
    <property type="match status" value="1"/>
</dbReference>
<dbReference type="GO" id="GO:0019346">
    <property type="term" value="P:transsulfuration"/>
    <property type="evidence" value="ECO:0007669"/>
    <property type="project" value="InterPro"/>
</dbReference>
<comment type="similarity">
    <text evidence="2 5">Belongs to the trans-sulfuration enzymes family.</text>
</comment>
<evidence type="ECO:0000313" key="6">
    <source>
        <dbReference type="EMBL" id="TEW76469.1"/>
    </source>
</evidence>
<gene>
    <name evidence="6" type="ORF">E2488_01065</name>
</gene>
<dbReference type="PROSITE" id="PS00868">
    <property type="entry name" value="CYS_MET_METAB_PP"/>
    <property type="match status" value="1"/>
</dbReference>
<dbReference type="Pfam" id="PF01053">
    <property type="entry name" value="Cys_Met_Meta_PP"/>
    <property type="match status" value="1"/>
</dbReference>
<keyword evidence="7" id="KW-1185">Reference proteome</keyword>
<dbReference type="PIRSF" id="PIRSF001434">
    <property type="entry name" value="CGS"/>
    <property type="match status" value="1"/>
</dbReference>